<dbReference type="InterPro" id="IPR001789">
    <property type="entry name" value="Sig_transdc_resp-reg_receiver"/>
</dbReference>
<evidence type="ECO:0000313" key="7">
    <source>
        <dbReference type="Proteomes" id="UP001139462"/>
    </source>
</evidence>
<dbReference type="Pfam" id="PF00072">
    <property type="entry name" value="Response_reg"/>
    <property type="match status" value="1"/>
</dbReference>
<dbReference type="Proteomes" id="UP001139462">
    <property type="component" value="Unassembled WGS sequence"/>
</dbReference>
<sequence>MIRYILVDDDPKTLSYVKSKIDTIANNYALKHIKSYSSSINAFKEVDETDYDLLIVDFEMPGYNGLELAQNIGANKKVIFLTSTRNNEQNVINHLDISGYLSKPFAIEEFEIILKNKVVGRVNSKIGIQKGESLILSIGVNQDIGFNPDKIFYITTSKNIKGEKANKNCVHFFKENDEVISPNIRISINALSKKLEPYGFEKINQSTIINLSKINRRFNKELTLIDCNETFTIADHEKKGVTSKIKWLFGI</sequence>
<dbReference type="GO" id="GO:0032993">
    <property type="term" value="C:protein-DNA complex"/>
    <property type="evidence" value="ECO:0007669"/>
    <property type="project" value="TreeGrafter"/>
</dbReference>
<dbReference type="EMBL" id="JAIRBB010000012">
    <property type="protein sequence ID" value="MCG2431843.1"/>
    <property type="molecule type" value="Genomic_DNA"/>
</dbReference>
<dbReference type="Gene3D" id="3.40.50.2300">
    <property type="match status" value="1"/>
</dbReference>
<dbReference type="AlphaFoldDB" id="A0A9X1R5E8"/>
<dbReference type="Gene3D" id="2.40.50.1020">
    <property type="entry name" value="LytTr DNA-binding domain"/>
    <property type="match status" value="1"/>
</dbReference>
<dbReference type="GO" id="GO:0000156">
    <property type="term" value="F:phosphorelay response regulator activity"/>
    <property type="evidence" value="ECO:0007669"/>
    <property type="project" value="TreeGrafter"/>
</dbReference>
<evidence type="ECO:0000256" key="3">
    <source>
        <dbReference type="ARBA" id="ARBA00023125"/>
    </source>
</evidence>
<dbReference type="PROSITE" id="PS50110">
    <property type="entry name" value="RESPONSE_REGULATORY"/>
    <property type="match status" value="1"/>
</dbReference>
<comment type="caution">
    <text evidence="6">The sequence shown here is derived from an EMBL/GenBank/DDBJ whole genome shotgun (WGS) entry which is preliminary data.</text>
</comment>
<dbReference type="PANTHER" id="PTHR48111">
    <property type="entry name" value="REGULATOR OF RPOS"/>
    <property type="match status" value="1"/>
</dbReference>
<keyword evidence="1 4" id="KW-0597">Phosphoprotein</keyword>
<feature type="modified residue" description="4-aspartylphosphate" evidence="4">
    <location>
        <position position="57"/>
    </location>
</feature>
<dbReference type="GO" id="GO:0005829">
    <property type="term" value="C:cytosol"/>
    <property type="evidence" value="ECO:0007669"/>
    <property type="project" value="TreeGrafter"/>
</dbReference>
<dbReference type="CDD" id="cd00156">
    <property type="entry name" value="REC"/>
    <property type="match status" value="1"/>
</dbReference>
<reference evidence="6" key="1">
    <citation type="submission" date="2021-09" db="EMBL/GenBank/DDBJ databases">
        <title>Genome of Aequorivita sp. strain F64183.</title>
        <authorList>
            <person name="Wang Y."/>
        </authorList>
    </citation>
    <scope>NUCLEOTIDE SEQUENCE</scope>
    <source>
        <strain evidence="6">F64183</strain>
    </source>
</reference>
<keyword evidence="3" id="KW-0238">DNA-binding</keyword>
<keyword evidence="2" id="KW-0902">Two-component regulatory system</keyword>
<dbReference type="Pfam" id="PF04397">
    <property type="entry name" value="LytTR"/>
    <property type="match status" value="1"/>
</dbReference>
<dbReference type="InterPro" id="IPR007492">
    <property type="entry name" value="LytTR_DNA-bd_dom"/>
</dbReference>
<keyword evidence="7" id="KW-1185">Reference proteome</keyword>
<dbReference type="InterPro" id="IPR039420">
    <property type="entry name" value="WalR-like"/>
</dbReference>
<accession>A0A9X1R5E8</accession>
<evidence type="ECO:0000256" key="1">
    <source>
        <dbReference type="ARBA" id="ARBA00022553"/>
    </source>
</evidence>
<feature type="domain" description="Response regulatory" evidence="5">
    <location>
        <begin position="3"/>
        <end position="118"/>
    </location>
</feature>
<dbReference type="InterPro" id="IPR011006">
    <property type="entry name" value="CheY-like_superfamily"/>
</dbReference>
<evidence type="ECO:0000313" key="6">
    <source>
        <dbReference type="EMBL" id="MCG2431843.1"/>
    </source>
</evidence>
<organism evidence="6 7">
    <name type="scientific">Aequorivita xiaoshiensis</name>
    <dbReference type="NCBI Taxonomy" id="2874476"/>
    <lineage>
        <taxon>Bacteria</taxon>
        <taxon>Pseudomonadati</taxon>
        <taxon>Bacteroidota</taxon>
        <taxon>Flavobacteriia</taxon>
        <taxon>Flavobacteriales</taxon>
        <taxon>Flavobacteriaceae</taxon>
        <taxon>Aequorivita</taxon>
    </lineage>
</organism>
<dbReference type="RefSeq" id="WP_237608922.1">
    <property type="nucleotide sequence ID" value="NZ_JAIRBB010000012.1"/>
</dbReference>
<evidence type="ECO:0000256" key="4">
    <source>
        <dbReference type="PROSITE-ProRule" id="PRU00169"/>
    </source>
</evidence>
<proteinExistence type="predicted"/>
<dbReference type="GO" id="GO:0000976">
    <property type="term" value="F:transcription cis-regulatory region binding"/>
    <property type="evidence" value="ECO:0007669"/>
    <property type="project" value="TreeGrafter"/>
</dbReference>
<gene>
    <name evidence="6" type="ORF">K8344_11980</name>
</gene>
<dbReference type="SUPFAM" id="SSF52172">
    <property type="entry name" value="CheY-like"/>
    <property type="match status" value="1"/>
</dbReference>
<dbReference type="SMART" id="SM00448">
    <property type="entry name" value="REC"/>
    <property type="match status" value="1"/>
</dbReference>
<name>A0A9X1R5E8_9FLAO</name>
<evidence type="ECO:0000259" key="5">
    <source>
        <dbReference type="PROSITE" id="PS50110"/>
    </source>
</evidence>
<evidence type="ECO:0000256" key="2">
    <source>
        <dbReference type="ARBA" id="ARBA00023012"/>
    </source>
</evidence>
<dbReference type="GO" id="GO:0006355">
    <property type="term" value="P:regulation of DNA-templated transcription"/>
    <property type="evidence" value="ECO:0007669"/>
    <property type="project" value="TreeGrafter"/>
</dbReference>
<dbReference type="PANTHER" id="PTHR48111:SF40">
    <property type="entry name" value="PHOSPHATE REGULON TRANSCRIPTIONAL REGULATORY PROTEIN PHOB"/>
    <property type="match status" value="1"/>
</dbReference>
<protein>
    <submittedName>
        <fullName evidence="6">Response regulator</fullName>
    </submittedName>
</protein>